<organism evidence="1">
    <name type="scientific">Chromera velia CCMP2878</name>
    <dbReference type="NCBI Taxonomy" id="1169474"/>
    <lineage>
        <taxon>Eukaryota</taxon>
        <taxon>Sar</taxon>
        <taxon>Alveolata</taxon>
        <taxon>Colpodellida</taxon>
        <taxon>Chromeraceae</taxon>
        <taxon>Chromera</taxon>
    </lineage>
</organism>
<proteinExistence type="predicted"/>
<dbReference type="EMBL" id="CDMZ01005216">
    <property type="protein sequence ID" value="CEM52298.1"/>
    <property type="molecule type" value="Genomic_DNA"/>
</dbReference>
<feature type="non-terminal residue" evidence="1">
    <location>
        <position position="1"/>
    </location>
</feature>
<reference evidence="1" key="1">
    <citation type="submission" date="2014-11" db="EMBL/GenBank/DDBJ databases">
        <authorList>
            <person name="Otto D Thomas"/>
            <person name="Naeem Raeece"/>
        </authorList>
    </citation>
    <scope>NUCLEOTIDE SEQUENCE</scope>
</reference>
<name>A0A0G4I5L0_9ALVE</name>
<protein>
    <submittedName>
        <fullName evidence="1">Uncharacterized protein</fullName>
    </submittedName>
</protein>
<dbReference type="VEuPathDB" id="CryptoDB:Cvel_11206"/>
<gene>
    <name evidence="1" type="ORF">Cvel_11206</name>
</gene>
<dbReference type="AlphaFoldDB" id="A0A0G4I5L0"/>
<sequence>VTVWEPPGQPQVLDRVDGELGTPAGHSFGSPGVNRQVLVDGDLRTLAGNIH</sequence>
<evidence type="ECO:0000313" key="1">
    <source>
        <dbReference type="EMBL" id="CEM52298.1"/>
    </source>
</evidence>
<accession>A0A0G4I5L0</accession>